<dbReference type="AlphaFoldDB" id="A0A917GZ15"/>
<proteinExistence type="predicted"/>
<dbReference type="RefSeq" id="WP_188453352.1">
    <property type="nucleotide sequence ID" value="NZ_BMFR01000001.1"/>
</dbReference>
<dbReference type="Proteomes" id="UP000622860">
    <property type="component" value="Unassembled WGS sequence"/>
</dbReference>
<evidence type="ECO:0000313" key="2">
    <source>
        <dbReference type="EMBL" id="GGG61162.1"/>
    </source>
</evidence>
<gene>
    <name evidence="2" type="ORF">GCM10011398_00540</name>
</gene>
<keyword evidence="3" id="KW-1185">Reference proteome</keyword>
<protein>
    <submittedName>
        <fullName evidence="2">Uncharacterized protein</fullName>
    </submittedName>
</protein>
<evidence type="ECO:0000256" key="1">
    <source>
        <dbReference type="SAM" id="Phobius"/>
    </source>
</evidence>
<feature type="transmembrane region" description="Helical" evidence="1">
    <location>
        <begin position="9"/>
        <end position="28"/>
    </location>
</feature>
<organism evidence="2 3">
    <name type="scientific">Virgibacillus oceani</name>
    <dbReference type="NCBI Taxonomy" id="1479511"/>
    <lineage>
        <taxon>Bacteria</taxon>
        <taxon>Bacillati</taxon>
        <taxon>Bacillota</taxon>
        <taxon>Bacilli</taxon>
        <taxon>Bacillales</taxon>
        <taxon>Bacillaceae</taxon>
        <taxon>Virgibacillus</taxon>
    </lineage>
</organism>
<sequence length="152" mass="17321">MGGNVIRKVAIVLLVFIIGLMCFLYWLFQFNDATLVSNKSISKQVDDFILHIRIEDIDNEVQVFRSIQYMGEDSVKIVHSTPLISVSFKVKNHDFTGGPVSTILGRGESYHPQDAFTFASPKKGKYNLYVKARFCVNGEEMTIDYVENLIFE</sequence>
<evidence type="ECO:0000313" key="3">
    <source>
        <dbReference type="Proteomes" id="UP000622860"/>
    </source>
</evidence>
<keyword evidence="1" id="KW-1133">Transmembrane helix</keyword>
<keyword evidence="1" id="KW-0812">Transmembrane</keyword>
<dbReference type="EMBL" id="BMFR01000001">
    <property type="protein sequence ID" value="GGG61162.1"/>
    <property type="molecule type" value="Genomic_DNA"/>
</dbReference>
<accession>A0A917GZ15</accession>
<name>A0A917GZ15_9BACI</name>
<comment type="caution">
    <text evidence="2">The sequence shown here is derived from an EMBL/GenBank/DDBJ whole genome shotgun (WGS) entry which is preliminary data.</text>
</comment>
<keyword evidence="1" id="KW-0472">Membrane</keyword>
<reference evidence="2" key="2">
    <citation type="submission" date="2020-09" db="EMBL/GenBank/DDBJ databases">
        <authorList>
            <person name="Sun Q."/>
            <person name="Zhou Y."/>
        </authorList>
    </citation>
    <scope>NUCLEOTIDE SEQUENCE</scope>
    <source>
        <strain evidence="2">CGMCC 1.12754</strain>
    </source>
</reference>
<reference evidence="2" key="1">
    <citation type="journal article" date="2014" name="Int. J. Syst. Evol. Microbiol.">
        <title>Complete genome sequence of Corynebacterium casei LMG S-19264T (=DSM 44701T), isolated from a smear-ripened cheese.</title>
        <authorList>
            <consortium name="US DOE Joint Genome Institute (JGI-PGF)"/>
            <person name="Walter F."/>
            <person name="Albersmeier A."/>
            <person name="Kalinowski J."/>
            <person name="Ruckert C."/>
        </authorList>
    </citation>
    <scope>NUCLEOTIDE SEQUENCE</scope>
    <source>
        <strain evidence="2">CGMCC 1.12754</strain>
    </source>
</reference>